<dbReference type="EMBL" id="HAEC01005286">
    <property type="protein sequence ID" value="SBQ73363.1"/>
    <property type="molecule type" value="Transcribed_RNA"/>
</dbReference>
<gene>
    <name evidence="1" type="primary">ZGC:161969</name>
</gene>
<proteinExistence type="predicted"/>
<feature type="non-terminal residue" evidence="1">
    <location>
        <position position="59"/>
    </location>
</feature>
<organism evidence="1">
    <name type="scientific">Nothobranchius korthausae</name>
    <dbReference type="NCBI Taxonomy" id="1143690"/>
    <lineage>
        <taxon>Eukaryota</taxon>
        <taxon>Metazoa</taxon>
        <taxon>Chordata</taxon>
        <taxon>Craniata</taxon>
        <taxon>Vertebrata</taxon>
        <taxon>Euteleostomi</taxon>
        <taxon>Actinopterygii</taxon>
        <taxon>Neopterygii</taxon>
        <taxon>Teleostei</taxon>
        <taxon>Neoteleostei</taxon>
        <taxon>Acanthomorphata</taxon>
        <taxon>Ovalentaria</taxon>
        <taxon>Atherinomorphae</taxon>
        <taxon>Cyprinodontiformes</taxon>
        <taxon>Nothobranchiidae</taxon>
        <taxon>Nothobranchius</taxon>
    </lineage>
</organism>
<reference evidence="1" key="2">
    <citation type="submission" date="2016-06" db="EMBL/GenBank/DDBJ databases">
        <title>The genome of a short-lived fish provides insights into sex chromosome evolution and the genetic control of aging.</title>
        <authorList>
            <person name="Reichwald K."/>
            <person name="Felder M."/>
            <person name="Petzold A."/>
            <person name="Koch P."/>
            <person name="Groth M."/>
            <person name="Platzer M."/>
        </authorList>
    </citation>
    <scope>NUCLEOTIDE SEQUENCE</scope>
    <source>
        <tissue evidence="1">Brain</tissue>
    </source>
</reference>
<accession>A0A1A8GQU0</accession>
<protein>
    <submittedName>
        <fullName evidence="1">Zgc:161969</fullName>
    </submittedName>
</protein>
<reference evidence="1" key="1">
    <citation type="submission" date="2016-05" db="EMBL/GenBank/DDBJ databases">
        <authorList>
            <person name="Lavstsen T."/>
            <person name="Jespersen J.S."/>
        </authorList>
    </citation>
    <scope>NUCLEOTIDE SEQUENCE</scope>
    <source>
        <tissue evidence="1">Brain</tissue>
    </source>
</reference>
<evidence type="ECO:0000313" key="1">
    <source>
        <dbReference type="EMBL" id="SBQ73363.1"/>
    </source>
</evidence>
<name>A0A1A8GQU0_9TELE</name>
<sequence>PLLAAVSSAEVAAHAHFVVYNQTFLKAEAEWLKEEMAALRTCISPQRRQSRQEGHIWII</sequence>
<feature type="non-terminal residue" evidence="1">
    <location>
        <position position="1"/>
    </location>
</feature>
<dbReference type="AlphaFoldDB" id="A0A1A8GQU0"/>